<dbReference type="GeneID" id="5034430"/>
<accession>A0DDY1</accession>
<dbReference type="AlphaFoldDB" id="A0DDY1"/>
<reference evidence="1 2" key="1">
    <citation type="journal article" date="2006" name="Nature">
        <title>Global trends of whole-genome duplications revealed by the ciliate Paramecium tetraurelia.</title>
        <authorList>
            <consortium name="Genoscope"/>
            <person name="Aury J.-M."/>
            <person name="Jaillon O."/>
            <person name="Duret L."/>
            <person name="Noel B."/>
            <person name="Jubin C."/>
            <person name="Porcel B.M."/>
            <person name="Segurens B."/>
            <person name="Daubin V."/>
            <person name="Anthouard V."/>
            <person name="Aiach N."/>
            <person name="Arnaiz O."/>
            <person name="Billaut A."/>
            <person name="Beisson J."/>
            <person name="Blanc I."/>
            <person name="Bouhouche K."/>
            <person name="Camara F."/>
            <person name="Duharcourt S."/>
            <person name="Guigo R."/>
            <person name="Gogendeau D."/>
            <person name="Katinka M."/>
            <person name="Keller A.-M."/>
            <person name="Kissmehl R."/>
            <person name="Klotz C."/>
            <person name="Koll F."/>
            <person name="Le Moue A."/>
            <person name="Lepere C."/>
            <person name="Malinsky S."/>
            <person name="Nowacki M."/>
            <person name="Nowak J.K."/>
            <person name="Plattner H."/>
            <person name="Poulain J."/>
            <person name="Ruiz F."/>
            <person name="Serrano V."/>
            <person name="Zagulski M."/>
            <person name="Dessen P."/>
            <person name="Betermier M."/>
            <person name="Weissenbach J."/>
            <person name="Scarpelli C."/>
            <person name="Schachter V."/>
            <person name="Sperling L."/>
            <person name="Meyer E."/>
            <person name="Cohen J."/>
            <person name="Wincker P."/>
        </authorList>
    </citation>
    <scope>NUCLEOTIDE SEQUENCE [LARGE SCALE GENOMIC DNA]</scope>
    <source>
        <strain evidence="1 2">Stock d4-2</strain>
    </source>
</reference>
<dbReference type="EMBL" id="CT868396">
    <property type="protein sequence ID" value="CAK81248.1"/>
    <property type="molecule type" value="Genomic_DNA"/>
</dbReference>
<name>A0DDY1_PARTE</name>
<dbReference type="Proteomes" id="UP000000600">
    <property type="component" value="Unassembled WGS sequence"/>
</dbReference>
<protein>
    <recommendedName>
        <fullName evidence="3">Cleavage/polyadenylation specificity factor A subunit N-terminal domain-containing protein</fullName>
    </recommendedName>
</protein>
<evidence type="ECO:0008006" key="3">
    <source>
        <dbReference type="Google" id="ProtNLM"/>
    </source>
</evidence>
<dbReference type="OrthoDB" id="311225at2759"/>
<proteinExistence type="predicted"/>
<keyword evidence="2" id="KW-1185">Reference proteome</keyword>
<gene>
    <name evidence="1" type="ORF">GSPATT00016090001</name>
</gene>
<organism evidence="1 2">
    <name type="scientific">Paramecium tetraurelia</name>
    <dbReference type="NCBI Taxonomy" id="5888"/>
    <lineage>
        <taxon>Eukaryota</taxon>
        <taxon>Sar</taxon>
        <taxon>Alveolata</taxon>
        <taxon>Ciliophora</taxon>
        <taxon>Intramacronucleata</taxon>
        <taxon>Oligohymenophorea</taxon>
        <taxon>Peniculida</taxon>
        <taxon>Parameciidae</taxon>
        <taxon>Paramecium</taxon>
    </lineage>
</organism>
<dbReference type="KEGG" id="ptm:GSPATT00016090001"/>
<dbReference type="OMA" id="QDICFAN"/>
<dbReference type="InParanoid" id="A0DDY1"/>
<sequence length="693" mass="83261">MEGDEEDFQNLRQINTQIVTKLFQIPYASEPILIRIIDSQNQNKIQVKLMCSLFVYLEYYITCMGFDLILYEEQTNYNELFRIDTKISSDETCYELFTNENGSLSLFCLGQSTLKQYSLDFQGNVNLIFEYDVSEQIEDKCKKKQIKQVQDQQILLFYQCSKWKVILITNNEAATLIQAKMEYQTQLSGLTFIDDVVYCEMNSQTICIYLIENDFYVILYYHLLDKKIVDCIFTKLPYRIKKMLLNQKCQKIILVNELDKYDLSIIHDQIQTEVLLNQNYSINNIHLHQNLIFLQNQFELNVLINIRINQTYQICNTSLQFFDFDNLFCQFDQKKNVLQFYKFQPLSTFIEPKQQYIYIIEKGNLFKRDGIIQCFRLLSENKTQTEKQLTELMKFQYNCKNKQQIFWNSKNPNYFKNNTYNIYNKEGNLKVSIKNNYDFQDICFANLYKLYSQERFQLKKIAKGHISFINESYFYIYDCQKKRIVMSVNQDKYYVLEYDIAYYFVNKSNNNDLTGIQFSDDSLSYFILNINELVTSFKKIHSSLIIYTNTSSLPFIIQINFDRVVRYQLQKNLYQPEPILFYFESKNLKLIQYSKIVAFESKEVFRCFQFQESYIISILALNMQKCYSIFSIQNQTRSLILYYLIDQELHEVQNYTFQNYSFYDPVQPSNFNRIKQFAIYSHFFIQHVQLIIR</sequence>
<dbReference type="HOGENOM" id="CLU_397662_0_0_1"/>
<evidence type="ECO:0000313" key="1">
    <source>
        <dbReference type="EMBL" id="CAK81248.1"/>
    </source>
</evidence>
<dbReference type="RefSeq" id="XP_001448645.1">
    <property type="nucleotide sequence ID" value="XM_001448608.1"/>
</dbReference>
<evidence type="ECO:0000313" key="2">
    <source>
        <dbReference type="Proteomes" id="UP000000600"/>
    </source>
</evidence>